<dbReference type="Proteomes" id="UP000030755">
    <property type="component" value="Unassembled WGS sequence"/>
</dbReference>
<name>A0A075ASY5_ROZAC</name>
<proteinExistence type="predicted"/>
<dbReference type="EMBL" id="KE561068">
    <property type="protein sequence ID" value="EPZ33285.1"/>
    <property type="molecule type" value="Genomic_DNA"/>
</dbReference>
<dbReference type="AlphaFoldDB" id="A0A075ASY5"/>
<gene>
    <name evidence="1" type="ORF">O9G_001636</name>
</gene>
<evidence type="ECO:0000313" key="1">
    <source>
        <dbReference type="EMBL" id="EPZ33285.1"/>
    </source>
</evidence>
<reference evidence="1 2" key="1">
    <citation type="journal article" date="2013" name="Curr. Biol.">
        <title>Shared signatures of parasitism and phylogenomics unite Cryptomycota and microsporidia.</title>
        <authorList>
            <person name="James T.Y."/>
            <person name="Pelin A."/>
            <person name="Bonen L."/>
            <person name="Ahrendt S."/>
            <person name="Sain D."/>
            <person name="Corradi N."/>
            <person name="Stajich J.E."/>
        </authorList>
    </citation>
    <scope>NUCLEOTIDE SEQUENCE [LARGE SCALE GENOMIC DNA]</scope>
    <source>
        <strain evidence="1 2">CSF55</strain>
    </source>
</reference>
<evidence type="ECO:0000313" key="2">
    <source>
        <dbReference type="Proteomes" id="UP000030755"/>
    </source>
</evidence>
<dbReference type="HOGENOM" id="CLU_2868869_0_0_1"/>
<sequence length="64" mass="7759">MGKYSLLDNFYYCAFQERLPDEEIKVPDNLKPTMADQDYDDIYDKNFENEQIWPHFALDSFKIE</sequence>
<organism evidence="1 2">
    <name type="scientific">Rozella allomycis (strain CSF55)</name>
    <dbReference type="NCBI Taxonomy" id="988480"/>
    <lineage>
        <taxon>Eukaryota</taxon>
        <taxon>Fungi</taxon>
        <taxon>Fungi incertae sedis</taxon>
        <taxon>Cryptomycota</taxon>
        <taxon>Cryptomycota incertae sedis</taxon>
        <taxon>Rozella</taxon>
    </lineage>
</organism>
<accession>A0A075ASY5</accession>
<keyword evidence="2" id="KW-1185">Reference proteome</keyword>
<protein>
    <submittedName>
        <fullName evidence="1">Uncharacterized protein</fullName>
    </submittedName>
</protein>